<gene>
    <name evidence="1" type="ORF">ABVK25_012386</name>
</gene>
<proteinExistence type="predicted"/>
<organism evidence="1 2">
    <name type="scientific">Lepraria finkii</name>
    <dbReference type="NCBI Taxonomy" id="1340010"/>
    <lineage>
        <taxon>Eukaryota</taxon>
        <taxon>Fungi</taxon>
        <taxon>Dikarya</taxon>
        <taxon>Ascomycota</taxon>
        <taxon>Pezizomycotina</taxon>
        <taxon>Lecanoromycetes</taxon>
        <taxon>OSLEUM clade</taxon>
        <taxon>Lecanoromycetidae</taxon>
        <taxon>Lecanorales</taxon>
        <taxon>Lecanorineae</taxon>
        <taxon>Stereocaulaceae</taxon>
        <taxon>Lepraria</taxon>
    </lineage>
</organism>
<reference evidence="1 2" key="1">
    <citation type="submission" date="2024-09" db="EMBL/GenBank/DDBJ databases">
        <title>Rethinking Asexuality: The Enigmatic Case of Functional Sexual Genes in Lepraria (Stereocaulaceae).</title>
        <authorList>
            <person name="Doellman M."/>
            <person name="Sun Y."/>
            <person name="Barcenas-Pena A."/>
            <person name="Lumbsch H.T."/>
            <person name="Grewe F."/>
        </authorList>
    </citation>
    <scope>NUCLEOTIDE SEQUENCE [LARGE SCALE GENOMIC DNA]</scope>
    <source>
        <strain evidence="1 2">Grewe 0041</strain>
    </source>
</reference>
<protein>
    <submittedName>
        <fullName evidence="1">Uncharacterized protein</fullName>
    </submittedName>
</protein>
<name>A0ABR4AM92_9LECA</name>
<dbReference type="Proteomes" id="UP001590951">
    <property type="component" value="Unassembled WGS sequence"/>
</dbReference>
<evidence type="ECO:0000313" key="2">
    <source>
        <dbReference type="Proteomes" id="UP001590951"/>
    </source>
</evidence>
<dbReference type="EMBL" id="JBHFEH010000199">
    <property type="protein sequence ID" value="KAL2044558.1"/>
    <property type="molecule type" value="Genomic_DNA"/>
</dbReference>
<keyword evidence="2" id="KW-1185">Reference proteome</keyword>
<accession>A0ABR4AM92</accession>
<sequence length="136" mass="15135">MMGTYLLTGHANGAIVRWDVAKERMASEITNLFQPVTNIQMLRPDGFYDTKASRICGLRLFSSSQSWNSMLEEVPRLSEEDLRDNDLKAMTSNGWPDLMLDAAIWALDAGDVGLSAQPGDALTDAKAGRLEEEWRV</sequence>
<comment type="caution">
    <text evidence="1">The sequence shown here is derived from an EMBL/GenBank/DDBJ whole genome shotgun (WGS) entry which is preliminary data.</text>
</comment>
<evidence type="ECO:0000313" key="1">
    <source>
        <dbReference type="EMBL" id="KAL2044558.1"/>
    </source>
</evidence>